<dbReference type="InterPro" id="IPR011051">
    <property type="entry name" value="RmlC_Cupin_sf"/>
</dbReference>
<evidence type="ECO:0008006" key="2">
    <source>
        <dbReference type="Google" id="ProtNLM"/>
    </source>
</evidence>
<sequence>MKMNTDRYDIQQLAADLKQVCARAASEQEILDGVRPLARRAALCKTNWLEDRMYQADTAQGFGVYLLHEEADHTLAILAVSWLPHRGTPAHDHGTWAVVAGVDGPEKNEFFERTDDRSRPGHAELKKISEKTFTAGDVLAMPQGSIHGVWNDSEAVSVSLHIYGKHINYTGRSQFDPEKQTEMPFILKMAS</sequence>
<accession>A0A0U3UW92</accession>
<organism evidence="1">
    <name type="scientific">uncultured bacterium P11N2</name>
    <dbReference type="NCBI Taxonomy" id="1748282"/>
    <lineage>
        <taxon>Bacteria</taxon>
        <taxon>environmental samples</taxon>
    </lineage>
</organism>
<proteinExistence type="predicted"/>
<dbReference type="SUPFAM" id="SSF51182">
    <property type="entry name" value="RmlC-like cupins"/>
    <property type="match status" value="1"/>
</dbReference>
<reference evidence="1" key="1">
    <citation type="submission" date="2015-10" db="EMBL/GenBank/DDBJ databases">
        <title>Biosynthesis of SCL-MCL polyhydroxyalkanoates by metagenomic clones in Pseudomonas putida.</title>
        <authorList>
            <person name="Cheng J."/>
            <person name="Charles T.C."/>
        </authorList>
    </citation>
    <scope>NUCLEOTIDE SEQUENCE</scope>
</reference>
<dbReference type="AlphaFoldDB" id="A0A0U3UW92"/>
<dbReference type="EMBL" id="KT944278">
    <property type="protein sequence ID" value="ALV86804.1"/>
    <property type="molecule type" value="Genomic_DNA"/>
</dbReference>
<dbReference type="CDD" id="cd10548">
    <property type="entry name" value="cupin_CDO"/>
    <property type="match status" value="1"/>
</dbReference>
<dbReference type="InterPro" id="IPR014710">
    <property type="entry name" value="RmlC-like_jellyroll"/>
</dbReference>
<evidence type="ECO:0000313" key="1">
    <source>
        <dbReference type="EMBL" id="ALV86804.1"/>
    </source>
</evidence>
<name>A0A0U3UW92_9BACT</name>
<protein>
    <recommendedName>
        <fullName evidence="2">Cysteine dioxygenase</fullName>
    </recommendedName>
</protein>
<dbReference type="Gene3D" id="2.60.120.10">
    <property type="entry name" value="Jelly Rolls"/>
    <property type="match status" value="1"/>
</dbReference>